<evidence type="ECO:0000313" key="3">
    <source>
        <dbReference type="Proteomes" id="UP000244193"/>
    </source>
</evidence>
<sequence length="142" mass="16402">MKKSILLSAFSLFVSLTFLSCKNNEEKLKDAQKDMIQAQKKLIKAESESMRQYENYRMKVSKRITDNELAIADLKIKAIDGTMSQKEKYNAQVEKLEIKNMELKQTLDAYGSYNADTWDSFKKDVDARAAALEKDFEAINRK</sequence>
<dbReference type="KEGG" id="fmg:HYN48_10220"/>
<reference evidence="2 3" key="1">
    <citation type="submission" date="2018-04" db="EMBL/GenBank/DDBJ databases">
        <title>Genome sequencing of Flavobacterium sp. HYN0048.</title>
        <authorList>
            <person name="Yi H."/>
            <person name="Baek C."/>
        </authorList>
    </citation>
    <scope>NUCLEOTIDE SEQUENCE [LARGE SCALE GENOMIC DNA]</scope>
    <source>
        <strain evidence="2 3">HYN0048</strain>
    </source>
</reference>
<organism evidence="2 3">
    <name type="scientific">Flavobacterium magnum</name>
    <dbReference type="NCBI Taxonomy" id="2162713"/>
    <lineage>
        <taxon>Bacteria</taxon>
        <taxon>Pseudomonadati</taxon>
        <taxon>Bacteroidota</taxon>
        <taxon>Flavobacteriia</taxon>
        <taxon>Flavobacteriales</taxon>
        <taxon>Flavobacteriaceae</taxon>
        <taxon>Flavobacterium</taxon>
    </lineage>
</organism>
<evidence type="ECO:0000256" key="1">
    <source>
        <dbReference type="SAM" id="Coils"/>
    </source>
</evidence>
<dbReference type="EMBL" id="CP028811">
    <property type="protein sequence ID" value="AWA30434.1"/>
    <property type="molecule type" value="Genomic_DNA"/>
</dbReference>
<dbReference type="PROSITE" id="PS51257">
    <property type="entry name" value="PROKAR_LIPOPROTEIN"/>
    <property type="match status" value="1"/>
</dbReference>
<accession>A0A2S0RFJ5</accession>
<keyword evidence="3" id="KW-1185">Reference proteome</keyword>
<evidence type="ECO:0000313" key="2">
    <source>
        <dbReference type="EMBL" id="AWA30434.1"/>
    </source>
</evidence>
<feature type="coiled-coil region" evidence="1">
    <location>
        <begin position="21"/>
        <end position="48"/>
    </location>
</feature>
<feature type="coiled-coil region" evidence="1">
    <location>
        <begin position="79"/>
        <end position="142"/>
    </location>
</feature>
<gene>
    <name evidence="2" type="ORF">HYN48_10220</name>
</gene>
<keyword evidence="1" id="KW-0175">Coiled coil</keyword>
<dbReference type="Proteomes" id="UP000244193">
    <property type="component" value="Chromosome"/>
</dbReference>
<protein>
    <submittedName>
        <fullName evidence="2">Uncharacterized protein</fullName>
    </submittedName>
</protein>
<dbReference type="AlphaFoldDB" id="A0A2S0RFJ5"/>
<dbReference type="RefSeq" id="WP_108371357.1">
    <property type="nucleotide sequence ID" value="NZ_CP028811.1"/>
</dbReference>
<name>A0A2S0RFJ5_9FLAO</name>
<dbReference type="OrthoDB" id="1354655at2"/>
<proteinExistence type="predicted"/>